<reference evidence="1 2" key="1">
    <citation type="submission" date="2023-09" db="EMBL/GenBank/DDBJ databases">
        <title>Microbacterium fusihabitans sp. nov., Microbacterium phycihabitans sp. nov., and Microbacterium cervinum sp. nov., isolated from dried seaweeds of beach.</title>
        <authorList>
            <person name="Lee S.D."/>
        </authorList>
    </citation>
    <scope>NUCLEOTIDE SEQUENCE [LARGE SCALE GENOMIC DNA]</scope>
    <source>
        <strain evidence="1 2">KSW2-21</strain>
    </source>
</reference>
<evidence type="ECO:0000313" key="1">
    <source>
        <dbReference type="EMBL" id="MDU0328541.1"/>
    </source>
</evidence>
<keyword evidence="2" id="KW-1185">Reference proteome</keyword>
<dbReference type="Proteomes" id="UP001256673">
    <property type="component" value="Unassembled WGS sequence"/>
</dbReference>
<name>A0ABU3S080_9MICO</name>
<sequence>MLLSPADIIAKIGFGALIHKVVKLRTADDLAAGIDTRTSVLSGG</sequence>
<proteinExistence type="predicted"/>
<gene>
    <name evidence="1" type="ORF">RWH43_17410</name>
</gene>
<dbReference type="RefSeq" id="WP_316002134.1">
    <property type="nucleotide sequence ID" value="NZ_JAWDIU010000008.1"/>
</dbReference>
<accession>A0ABU3S080</accession>
<comment type="caution">
    <text evidence="1">The sequence shown here is derived from an EMBL/GenBank/DDBJ whole genome shotgun (WGS) entry which is preliminary data.</text>
</comment>
<dbReference type="EMBL" id="JAWDIU010000008">
    <property type="protein sequence ID" value="MDU0328541.1"/>
    <property type="molecule type" value="Genomic_DNA"/>
</dbReference>
<protein>
    <submittedName>
        <fullName evidence="1">Uncharacterized protein</fullName>
    </submittedName>
</protein>
<evidence type="ECO:0000313" key="2">
    <source>
        <dbReference type="Proteomes" id="UP001256673"/>
    </source>
</evidence>
<organism evidence="1 2">
    <name type="scientific">Microbacterium algihabitans</name>
    <dbReference type="NCBI Taxonomy" id="3075992"/>
    <lineage>
        <taxon>Bacteria</taxon>
        <taxon>Bacillati</taxon>
        <taxon>Actinomycetota</taxon>
        <taxon>Actinomycetes</taxon>
        <taxon>Micrococcales</taxon>
        <taxon>Microbacteriaceae</taxon>
        <taxon>Microbacterium</taxon>
    </lineage>
</organism>